<dbReference type="PANTHER" id="PTHR34272:SF1">
    <property type="entry name" value="EXPRESSED PROTEIN"/>
    <property type="match status" value="1"/>
</dbReference>
<keyword evidence="4" id="KW-1185">Reference proteome</keyword>
<gene>
    <name evidence="3" type="ORF">HHK36_010097</name>
</gene>
<accession>A0A835DM06</accession>
<dbReference type="Pfam" id="PF23324">
    <property type="entry name" value="DUF7086"/>
    <property type="match status" value="1"/>
</dbReference>
<sequence>MEEEDDPLALCLSPPNKNQVYLQSPPLLPPPPEQTPPSLLQLHTYVPSFIAGSSTSTYVPSHEPSPTGEPAPSRPLHTRRNPTQFPRDGKGDTVPVPFPWATDHRATVHNLHYLLSHGLSTITGDVQCKECERQYQIEFDLEKRFREVVSYIVANNEMMYDRAPSVWMNPILPNCSFCEKMGCVKPIMPLKKKTINWLFLFLGQMLGCCTLDHLKYFCKHTKNHRTGAKDRVLYLTYLNLCKQLDPEGLFARILCLKEHEATQLTESEHDTVRSISVANRTELEHDTVTESKHENVSKPATKSALLMEKILEDTYYSQ</sequence>
<name>A0A835DM06_TETSI</name>
<dbReference type="OrthoDB" id="1900495at2759"/>
<evidence type="ECO:0000313" key="4">
    <source>
        <dbReference type="Proteomes" id="UP000655225"/>
    </source>
</evidence>
<evidence type="ECO:0000259" key="2">
    <source>
        <dbReference type="Pfam" id="PF23324"/>
    </source>
</evidence>
<feature type="compositionally biased region" description="Pro residues" evidence="1">
    <location>
        <begin position="26"/>
        <end position="35"/>
    </location>
</feature>
<dbReference type="OMA" id="ARATHRC"/>
<comment type="caution">
    <text evidence="3">The sequence shown here is derived from an EMBL/GenBank/DDBJ whole genome shotgun (WGS) entry which is preliminary data.</text>
</comment>
<feature type="region of interest" description="Disordered" evidence="1">
    <location>
        <begin position="54"/>
        <end position="92"/>
    </location>
</feature>
<proteinExistence type="predicted"/>
<reference evidence="3 4" key="1">
    <citation type="submission" date="2020-04" db="EMBL/GenBank/DDBJ databases">
        <title>Plant Genome Project.</title>
        <authorList>
            <person name="Zhang R.-G."/>
        </authorList>
    </citation>
    <scope>NUCLEOTIDE SEQUENCE [LARGE SCALE GENOMIC DNA]</scope>
    <source>
        <strain evidence="3">YNK0</strain>
        <tissue evidence="3">Leaf</tissue>
    </source>
</reference>
<dbReference type="EMBL" id="JABCRI010000006">
    <property type="protein sequence ID" value="KAF8405197.1"/>
    <property type="molecule type" value="Genomic_DNA"/>
</dbReference>
<dbReference type="AlphaFoldDB" id="A0A835DM06"/>
<dbReference type="PANTHER" id="PTHR34272">
    <property type="entry name" value="EXPRESSED PROTEIN"/>
    <property type="match status" value="1"/>
</dbReference>
<dbReference type="Proteomes" id="UP000655225">
    <property type="component" value="Unassembled WGS sequence"/>
</dbReference>
<evidence type="ECO:0000256" key="1">
    <source>
        <dbReference type="SAM" id="MobiDB-lite"/>
    </source>
</evidence>
<dbReference type="InterPro" id="IPR055513">
    <property type="entry name" value="DUF7086"/>
</dbReference>
<protein>
    <recommendedName>
        <fullName evidence="2">DUF7086 domain-containing protein</fullName>
    </recommendedName>
</protein>
<feature type="domain" description="DUF7086" evidence="2">
    <location>
        <begin position="111"/>
        <end position="244"/>
    </location>
</feature>
<organism evidence="3 4">
    <name type="scientific">Tetracentron sinense</name>
    <name type="common">Spur-leaf</name>
    <dbReference type="NCBI Taxonomy" id="13715"/>
    <lineage>
        <taxon>Eukaryota</taxon>
        <taxon>Viridiplantae</taxon>
        <taxon>Streptophyta</taxon>
        <taxon>Embryophyta</taxon>
        <taxon>Tracheophyta</taxon>
        <taxon>Spermatophyta</taxon>
        <taxon>Magnoliopsida</taxon>
        <taxon>Trochodendrales</taxon>
        <taxon>Trochodendraceae</taxon>
        <taxon>Tetracentron</taxon>
    </lineage>
</organism>
<evidence type="ECO:0000313" key="3">
    <source>
        <dbReference type="EMBL" id="KAF8405197.1"/>
    </source>
</evidence>
<feature type="region of interest" description="Disordered" evidence="1">
    <location>
        <begin position="1"/>
        <end position="39"/>
    </location>
</feature>